<dbReference type="Pfam" id="PF09917">
    <property type="entry name" value="DUF2147"/>
    <property type="match status" value="1"/>
</dbReference>
<dbReference type="InterPro" id="IPR019223">
    <property type="entry name" value="DUF2147"/>
</dbReference>
<comment type="caution">
    <text evidence="3">The sequence shown here is derived from an EMBL/GenBank/DDBJ whole genome shotgun (WGS) entry which is preliminary data.</text>
</comment>
<dbReference type="PANTHER" id="PTHR36919">
    <property type="entry name" value="BLR1215 PROTEIN"/>
    <property type="match status" value="1"/>
</dbReference>
<proteinExistence type="predicted"/>
<evidence type="ECO:0000259" key="2">
    <source>
        <dbReference type="Pfam" id="PF09917"/>
    </source>
</evidence>
<evidence type="ECO:0000256" key="1">
    <source>
        <dbReference type="SAM" id="SignalP"/>
    </source>
</evidence>
<name>A0ABT3NKT0_9GAMM</name>
<keyword evidence="1" id="KW-0732">Signal</keyword>
<evidence type="ECO:0000313" key="4">
    <source>
        <dbReference type="Proteomes" id="UP001209682"/>
    </source>
</evidence>
<organism evidence="3 4">
    <name type="scientific">Acinetobacter entericus</name>
    <dbReference type="NCBI Taxonomy" id="2989714"/>
    <lineage>
        <taxon>Bacteria</taxon>
        <taxon>Pseudomonadati</taxon>
        <taxon>Pseudomonadota</taxon>
        <taxon>Gammaproteobacteria</taxon>
        <taxon>Moraxellales</taxon>
        <taxon>Moraxellaceae</taxon>
        <taxon>Acinetobacter</taxon>
    </lineage>
</organism>
<dbReference type="Gene3D" id="2.40.128.520">
    <property type="match status" value="1"/>
</dbReference>
<dbReference type="PANTHER" id="PTHR36919:SF3">
    <property type="entry name" value="BLL5882 PROTEIN"/>
    <property type="match status" value="1"/>
</dbReference>
<gene>
    <name evidence="3" type="ORF">OKC24_10290</name>
</gene>
<accession>A0ABT3NKT0</accession>
<feature type="chain" id="PRO_5045525041" evidence="1">
    <location>
        <begin position="24"/>
        <end position="154"/>
    </location>
</feature>
<protein>
    <submittedName>
        <fullName evidence="3">DUF2147 domain-containing protein</fullName>
    </submittedName>
</protein>
<evidence type="ECO:0000313" key="3">
    <source>
        <dbReference type="EMBL" id="MCW8039540.1"/>
    </source>
</evidence>
<feature type="domain" description="DUF2147" evidence="2">
    <location>
        <begin position="31"/>
        <end position="152"/>
    </location>
</feature>
<keyword evidence="4" id="KW-1185">Reference proteome</keyword>
<sequence>MQGLYKSLLTGLFLSSVSMFSMAVTHDPLIGKWKTIDDRSGYSRADVEIRKKPDGTYEGVIVETRSLPGAEKAVYCSNCPGALKGKPFIGLPFVWGFKASESNPNEFVDGKVLDPIGGKIYKGKAKLNATGKRLTLRGYIGISVIGRSVTWVKY</sequence>
<dbReference type="EMBL" id="JAPEQW010000011">
    <property type="protein sequence ID" value="MCW8039540.1"/>
    <property type="molecule type" value="Genomic_DNA"/>
</dbReference>
<feature type="signal peptide" evidence="1">
    <location>
        <begin position="1"/>
        <end position="23"/>
    </location>
</feature>
<reference evidence="3 4" key="1">
    <citation type="submission" date="2022-11" db="EMBL/GenBank/DDBJ databases">
        <title>Acinetobacter entericus sp. nov., isolated from the gut of the plastic-eating larvae of the Coleoptera insect Zophobas atratus.</title>
        <authorList>
            <person name="Dong X."/>
            <person name="Yang Y."/>
        </authorList>
    </citation>
    <scope>NUCLEOTIDE SEQUENCE [LARGE SCALE GENOMIC DNA]</scope>
    <source>
        <strain evidence="3 4">BIT-DXN8</strain>
    </source>
</reference>
<dbReference type="RefSeq" id="WP_131276242.1">
    <property type="nucleotide sequence ID" value="NZ_JAPEQW010000011.1"/>
</dbReference>
<dbReference type="Proteomes" id="UP001209682">
    <property type="component" value="Unassembled WGS sequence"/>
</dbReference>